<dbReference type="InterPro" id="IPR011991">
    <property type="entry name" value="ArsR-like_HTH"/>
</dbReference>
<protein>
    <submittedName>
        <fullName evidence="2">MarR family transcriptional regulator</fullName>
    </submittedName>
</protein>
<reference evidence="2 3" key="1">
    <citation type="submission" date="2019-12" db="EMBL/GenBank/DDBJ databases">
        <authorList>
            <person name="Kim Y.S."/>
        </authorList>
    </citation>
    <scope>NUCLEOTIDE SEQUENCE [LARGE SCALE GENOMIC DNA]</scope>
    <source>
        <strain evidence="2 3">MMS17-SY077</strain>
    </source>
</reference>
<dbReference type="InterPro" id="IPR000835">
    <property type="entry name" value="HTH_MarR-typ"/>
</dbReference>
<name>A0A6I4NU95_9MICO</name>
<dbReference type="GO" id="GO:0003700">
    <property type="term" value="F:DNA-binding transcription factor activity"/>
    <property type="evidence" value="ECO:0007669"/>
    <property type="project" value="InterPro"/>
</dbReference>
<evidence type="ECO:0000259" key="1">
    <source>
        <dbReference type="PROSITE" id="PS50995"/>
    </source>
</evidence>
<evidence type="ECO:0000313" key="3">
    <source>
        <dbReference type="Proteomes" id="UP000438182"/>
    </source>
</evidence>
<dbReference type="CDD" id="cd00090">
    <property type="entry name" value="HTH_ARSR"/>
    <property type="match status" value="1"/>
</dbReference>
<dbReference type="Gene3D" id="1.10.10.10">
    <property type="entry name" value="Winged helix-like DNA-binding domain superfamily/Winged helix DNA-binding domain"/>
    <property type="match status" value="1"/>
</dbReference>
<dbReference type="PRINTS" id="PR00598">
    <property type="entry name" value="HTHMARR"/>
</dbReference>
<proteinExistence type="predicted"/>
<dbReference type="InterPro" id="IPR036388">
    <property type="entry name" value="WH-like_DNA-bd_sf"/>
</dbReference>
<dbReference type="RefSeq" id="WP_160423161.1">
    <property type="nucleotide sequence ID" value="NZ_WSTA01000013.1"/>
</dbReference>
<organism evidence="2 3">
    <name type="scientific">Agromyces seonyuensis</name>
    <dbReference type="NCBI Taxonomy" id="2662446"/>
    <lineage>
        <taxon>Bacteria</taxon>
        <taxon>Bacillati</taxon>
        <taxon>Actinomycetota</taxon>
        <taxon>Actinomycetes</taxon>
        <taxon>Micrococcales</taxon>
        <taxon>Microbacteriaceae</taxon>
        <taxon>Agromyces</taxon>
    </lineage>
</organism>
<dbReference type="SUPFAM" id="SSF46785">
    <property type="entry name" value="Winged helix' DNA-binding domain"/>
    <property type="match status" value="1"/>
</dbReference>
<comment type="caution">
    <text evidence="2">The sequence shown here is derived from an EMBL/GenBank/DDBJ whole genome shotgun (WGS) entry which is preliminary data.</text>
</comment>
<dbReference type="GO" id="GO:0006950">
    <property type="term" value="P:response to stress"/>
    <property type="evidence" value="ECO:0007669"/>
    <property type="project" value="TreeGrafter"/>
</dbReference>
<dbReference type="InterPro" id="IPR039422">
    <property type="entry name" value="MarR/SlyA-like"/>
</dbReference>
<dbReference type="InterPro" id="IPR036390">
    <property type="entry name" value="WH_DNA-bd_sf"/>
</dbReference>
<sequence length="151" mass="16249">MTESRQAAISAAGAALQRYQRSVQRFDDAVGRALGVNAADMRSLDRLSEGSCTAGELAAATGLRPAATTALVDRLSERGLVRRRTSPEDRRRVLVELTPEGRAQVWAAYGPLVEEGAVLLEGIDTEQIVAMGALFERMTAVTDLHRARVEG</sequence>
<dbReference type="Proteomes" id="UP000438182">
    <property type="component" value="Unassembled WGS sequence"/>
</dbReference>
<dbReference type="Pfam" id="PF12802">
    <property type="entry name" value="MarR_2"/>
    <property type="match status" value="1"/>
</dbReference>
<gene>
    <name evidence="2" type="ORF">GB864_04505</name>
</gene>
<dbReference type="SMART" id="SM00347">
    <property type="entry name" value="HTH_MARR"/>
    <property type="match status" value="1"/>
</dbReference>
<evidence type="ECO:0000313" key="2">
    <source>
        <dbReference type="EMBL" id="MWB97813.1"/>
    </source>
</evidence>
<dbReference type="PROSITE" id="PS50995">
    <property type="entry name" value="HTH_MARR_2"/>
    <property type="match status" value="1"/>
</dbReference>
<dbReference type="PANTHER" id="PTHR33164:SF106">
    <property type="entry name" value="TRANSCRIPTIONAL REGULATORY PROTEIN"/>
    <property type="match status" value="1"/>
</dbReference>
<dbReference type="PANTHER" id="PTHR33164">
    <property type="entry name" value="TRANSCRIPTIONAL REGULATOR, MARR FAMILY"/>
    <property type="match status" value="1"/>
</dbReference>
<feature type="domain" description="HTH marR-type" evidence="1">
    <location>
        <begin position="9"/>
        <end position="140"/>
    </location>
</feature>
<keyword evidence="3" id="KW-1185">Reference proteome</keyword>
<dbReference type="EMBL" id="WSTA01000013">
    <property type="protein sequence ID" value="MWB97813.1"/>
    <property type="molecule type" value="Genomic_DNA"/>
</dbReference>
<dbReference type="AlphaFoldDB" id="A0A6I4NU95"/>
<accession>A0A6I4NU95</accession>